<dbReference type="GO" id="GO:0006637">
    <property type="term" value="P:acyl-CoA metabolic process"/>
    <property type="evidence" value="ECO:0007669"/>
    <property type="project" value="TreeGrafter"/>
</dbReference>
<evidence type="ECO:0000256" key="10">
    <source>
        <dbReference type="ARBA" id="ARBA00022842"/>
    </source>
</evidence>
<dbReference type="GO" id="GO:0005524">
    <property type="term" value="F:ATP binding"/>
    <property type="evidence" value="ECO:0007669"/>
    <property type="project" value="UniProtKB-KW"/>
</dbReference>
<dbReference type="PANTHER" id="PTHR43605:SF6">
    <property type="entry name" value="ACYL-COENZYME A SYNTHETASE ACSM5, MITOCHONDRIAL"/>
    <property type="match status" value="1"/>
</dbReference>
<evidence type="ECO:0000256" key="13">
    <source>
        <dbReference type="ARBA" id="ARBA00023128"/>
    </source>
</evidence>
<dbReference type="EC" id="6.2.1.2" evidence="14"/>
<dbReference type="Proteomes" id="UP000694407">
    <property type="component" value="Unplaced"/>
</dbReference>
<comment type="catalytic activity">
    <reaction evidence="15">
        <text>a medium-chain fatty acid + ATP + CoA = a medium-chain fatty acyl-CoA + AMP + diphosphate</text>
        <dbReference type="Rhea" id="RHEA:48340"/>
        <dbReference type="ChEBI" id="CHEBI:30616"/>
        <dbReference type="ChEBI" id="CHEBI:33019"/>
        <dbReference type="ChEBI" id="CHEBI:57287"/>
        <dbReference type="ChEBI" id="CHEBI:59558"/>
        <dbReference type="ChEBI" id="CHEBI:90546"/>
        <dbReference type="ChEBI" id="CHEBI:456215"/>
        <dbReference type="EC" id="6.2.1.2"/>
    </reaction>
    <physiologicalReaction direction="left-to-right" evidence="15">
        <dbReference type="Rhea" id="RHEA:48341"/>
    </physiologicalReaction>
</comment>
<evidence type="ECO:0000313" key="18">
    <source>
        <dbReference type="Ensembl" id="ENSMMMP00000025991.1"/>
    </source>
</evidence>
<evidence type="ECO:0000313" key="19">
    <source>
        <dbReference type="Proteomes" id="UP000694407"/>
    </source>
</evidence>
<protein>
    <recommendedName>
        <fullName evidence="14">medium-chain acyl-CoA ligase</fullName>
        <ecNumber evidence="14">6.2.1.2</ecNumber>
    </recommendedName>
</protein>
<feature type="domain" description="AMP-dependent synthetase/ligase" evidence="16">
    <location>
        <begin position="69"/>
        <end position="294"/>
    </location>
</feature>
<evidence type="ECO:0000256" key="3">
    <source>
        <dbReference type="ARBA" id="ARBA00004173"/>
    </source>
</evidence>
<dbReference type="InterPro" id="IPR025110">
    <property type="entry name" value="AMP-bd_C"/>
</dbReference>
<dbReference type="Pfam" id="PF00501">
    <property type="entry name" value="AMP-binding"/>
    <property type="match status" value="2"/>
</dbReference>
<sequence>MRLWLRCRVLQVLKSSRRFCGSHGHLSPLPAPQKIVGTWEAISLGRQPVPEYFNFAHDVLDVWSQLEKAGHRPPNPAFWWVDGKGAEVKWSFEELGHRSRKAANILASTCGLQPGDRMMLVLPRLPEWWLASVACMRTGVVMIPGVSQLTEKDLKYRLQTSRAKSIITSDALAPQVDAISADCPSLRVKLLVSDSGRPGWMNFRELLREASAEHTCVQTKSRDALAIYFTSGTTGNPKMVEHSQSSYGLGFVASGRQWVALTESDIFWNTTDTGWVKAAWTLFSAWSNGSCIFAHELPRVNAKVILNYQFHSLRHCLTGGEALNPDVREKWKNQTGLELYEGYGQSETVVICANPRGSTIKAGSMGKASPPYDVQIVDDEGHILSPGEEGNIAVRVRPTRPFCFFNCYLDNPEKTAASERGDFYITGDRAHMDKDGYFWFMGRSDDVINSSSYRIGPVEVESALAEHPAVLESAVVSSPDPTRGEVVKAFIVLSPTYSSHDPEALTQELQEHVKRVTAPYKYPRKVAFVSELPKTVSGKIQRSKLRSQEWGR</sequence>
<comment type="cofactor">
    <cofactor evidence="2">
        <name>Mg(2+)</name>
        <dbReference type="ChEBI" id="CHEBI:18420"/>
    </cofactor>
</comment>
<keyword evidence="9" id="KW-0067">ATP-binding</keyword>
<dbReference type="InterPro" id="IPR045851">
    <property type="entry name" value="AMP-bd_C_sf"/>
</dbReference>
<accession>A0A8C6A8E1</accession>
<keyword evidence="8" id="KW-0276">Fatty acid metabolism</keyword>
<dbReference type="GeneTree" id="ENSGT00940000161148"/>
<dbReference type="SUPFAM" id="SSF56801">
    <property type="entry name" value="Acetyl-CoA synthetase-like"/>
    <property type="match status" value="1"/>
</dbReference>
<feature type="domain" description="AMP-binding enzyme C-terminal" evidence="17">
    <location>
        <begin position="459"/>
        <end position="539"/>
    </location>
</feature>
<evidence type="ECO:0000256" key="9">
    <source>
        <dbReference type="ARBA" id="ARBA00022840"/>
    </source>
</evidence>
<keyword evidence="5" id="KW-0436">Ligase</keyword>
<evidence type="ECO:0000256" key="8">
    <source>
        <dbReference type="ARBA" id="ARBA00022832"/>
    </source>
</evidence>
<keyword evidence="13" id="KW-0496">Mitochondrion</keyword>
<evidence type="ECO:0000256" key="5">
    <source>
        <dbReference type="ARBA" id="ARBA00022598"/>
    </source>
</evidence>
<evidence type="ECO:0000256" key="12">
    <source>
        <dbReference type="ARBA" id="ARBA00023098"/>
    </source>
</evidence>
<evidence type="ECO:0000256" key="7">
    <source>
        <dbReference type="ARBA" id="ARBA00022741"/>
    </source>
</evidence>
<dbReference type="InterPro" id="IPR000873">
    <property type="entry name" value="AMP-dep_synth/lig_dom"/>
</dbReference>
<comment type="cofactor">
    <cofactor evidence="1">
        <name>Mn(2+)</name>
        <dbReference type="ChEBI" id="CHEBI:29035"/>
    </cofactor>
</comment>
<dbReference type="InterPro" id="IPR042099">
    <property type="entry name" value="ANL_N_sf"/>
</dbReference>
<comment type="subcellular location">
    <subcellularLocation>
        <location evidence="3">Mitochondrion</location>
    </subcellularLocation>
</comment>
<reference evidence="18" key="2">
    <citation type="submission" date="2025-09" db="UniProtKB">
        <authorList>
            <consortium name="Ensembl"/>
        </authorList>
    </citation>
    <scope>IDENTIFICATION</scope>
</reference>
<keyword evidence="11" id="KW-0809">Transit peptide</keyword>
<gene>
    <name evidence="18" type="primary">ACSM5</name>
</gene>
<feature type="domain" description="AMP-dependent synthetase/ligase" evidence="16">
    <location>
        <begin position="308"/>
        <end position="395"/>
    </location>
</feature>
<comment type="similarity">
    <text evidence="4">Belongs to the ATP-dependent AMP-binding enzyme family.</text>
</comment>
<dbReference type="Ensembl" id="ENSMMMT00000029415.1">
    <property type="protein sequence ID" value="ENSMMMP00000025991.1"/>
    <property type="gene ID" value="ENSMMMG00000022755.1"/>
</dbReference>
<dbReference type="GO" id="GO:0006633">
    <property type="term" value="P:fatty acid biosynthetic process"/>
    <property type="evidence" value="ECO:0007669"/>
    <property type="project" value="TreeGrafter"/>
</dbReference>
<dbReference type="FunFam" id="3.40.50.12780:FF:000007">
    <property type="entry name" value="Acyl-coenzyme A synthetase ACSM2A, mitochondrial"/>
    <property type="match status" value="1"/>
</dbReference>
<dbReference type="GO" id="GO:0046872">
    <property type="term" value="F:metal ion binding"/>
    <property type="evidence" value="ECO:0007669"/>
    <property type="project" value="UniProtKB-KW"/>
</dbReference>
<evidence type="ECO:0000256" key="4">
    <source>
        <dbReference type="ARBA" id="ARBA00006432"/>
    </source>
</evidence>
<keyword evidence="6" id="KW-0479">Metal-binding</keyword>
<evidence type="ECO:0000256" key="11">
    <source>
        <dbReference type="ARBA" id="ARBA00022946"/>
    </source>
</evidence>
<name>A0A8C6A8E1_MARMA</name>
<evidence type="ECO:0000256" key="15">
    <source>
        <dbReference type="ARBA" id="ARBA00048477"/>
    </source>
</evidence>
<evidence type="ECO:0000256" key="1">
    <source>
        <dbReference type="ARBA" id="ARBA00001936"/>
    </source>
</evidence>
<organism evidence="18 19">
    <name type="scientific">Marmota marmota marmota</name>
    <name type="common">Alpine marmot</name>
    <dbReference type="NCBI Taxonomy" id="9994"/>
    <lineage>
        <taxon>Eukaryota</taxon>
        <taxon>Metazoa</taxon>
        <taxon>Chordata</taxon>
        <taxon>Craniata</taxon>
        <taxon>Vertebrata</taxon>
        <taxon>Euteleostomi</taxon>
        <taxon>Mammalia</taxon>
        <taxon>Eutheria</taxon>
        <taxon>Euarchontoglires</taxon>
        <taxon>Glires</taxon>
        <taxon>Rodentia</taxon>
        <taxon>Sciuromorpha</taxon>
        <taxon>Sciuridae</taxon>
        <taxon>Xerinae</taxon>
        <taxon>Marmotini</taxon>
        <taxon>Marmota</taxon>
    </lineage>
</organism>
<proteinExistence type="inferred from homology"/>
<keyword evidence="10" id="KW-0460">Magnesium</keyword>
<dbReference type="InterPro" id="IPR051087">
    <property type="entry name" value="Mitochondrial_ACSM"/>
</dbReference>
<dbReference type="Gene3D" id="3.40.50.12780">
    <property type="entry name" value="N-terminal domain of ligase-like"/>
    <property type="match status" value="2"/>
</dbReference>
<reference evidence="18" key="1">
    <citation type="submission" date="2025-08" db="UniProtKB">
        <authorList>
            <consortium name="Ensembl"/>
        </authorList>
    </citation>
    <scope>IDENTIFICATION</scope>
</reference>
<keyword evidence="19" id="KW-1185">Reference proteome</keyword>
<dbReference type="Gene3D" id="3.30.300.30">
    <property type="match status" value="1"/>
</dbReference>
<dbReference type="PROSITE" id="PS00455">
    <property type="entry name" value="AMP_BINDING"/>
    <property type="match status" value="1"/>
</dbReference>
<dbReference type="GO" id="GO:0031956">
    <property type="term" value="F:medium-chain fatty acid-CoA ligase activity"/>
    <property type="evidence" value="ECO:0007669"/>
    <property type="project" value="UniProtKB-EC"/>
</dbReference>
<evidence type="ECO:0000259" key="16">
    <source>
        <dbReference type="Pfam" id="PF00501"/>
    </source>
</evidence>
<dbReference type="GO" id="GO:0004321">
    <property type="term" value="F:fatty-acyl-CoA synthase activity"/>
    <property type="evidence" value="ECO:0007669"/>
    <property type="project" value="TreeGrafter"/>
</dbReference>
<evidence type="ECO:0000256" key="6">
    <source>
        <dbReference type="ARBA" id="ARBA00022723"/>
    </source>
</evidence>
<keyword evidence="12" id="KW-0443">Lipid metabolism</keyword>
<dbReference type="GO" id="GO:0005759">
    <property type="term" value="C:mitochondrial matrix"/>
    <property type="evidence" value="ECO:0007669"/>
    <property type="project" value="TreeGrafter"/>
</dbReference>
<dbReference type="PANTHER" id="PTHR43605">
    <property type="entry name" value="ACYL-COENZYME A SYNTHETASE"/>
    <property type="match status" value="1"/>
</dbReference>
<evidence type="ECO:0000256" key="2">
    <source>
        <dbReference type="ARBA" id="ARBA00001946"/>
    </source>
</evidence>
<evidence type="ECO:0000256" key="14">
    <source>
        <dbReference type="ARBA" id="ARBA00039009"/>
    </source>
</evidence>
<keyword evidence="7" id="KW-0547">Nucleotide-binding</keyword>
<dbReference type="AlphaFoldDB" id="A0A8C6A8E1"/>
<dbReference type="FunFam" id="3.30.300.30:FF:000005">
    <property type="entry name" value="Acyl-coenzyme A synthetase ACSM5, mitochondrial"/>
    <property type="match status" value="1"/>
</dbReference>
<evidence type="ECO:0000259" key="17">
    <source>
        <dbReference type="Pfam" id="PF13193"/>
    </source>
</evidence>
<dbReference type="InterPro" id="IPR020845">
    <property type="entry name" value="AMP-binding_CS"/>
</dbReference>
<dbReference type="Pfam" id="PF13193">
    <property type="entry name" value="AMP-binding_C"/>
    <property type="match status" value="1"/>
</dbReference>